<dbReference type="RefSeq" id="WP_005305578.1">
    <property type="nucleotide sequence ID" value="NZ_PYOG01000006.1"/>
</dbReference>
<dbReference type="Pfam" id="PF02698">
    <property type="entry name" value="DUF218"/>
    <property type="match status" value="1"/>
</dbReference>
<dbReference type="Proteomes" id="UP000251647">
    <property type="component" value="Unassembled WGS sequence"/>
</dbReference>
<dbReference type="InterPro" id="IPR014729">
    <property type="entry name" value="Rossmann-like_a/b/a_fold"/>
</dbReference>
<dbReference type="AlphaFoldDB" id="A0A2T3QLG3"/>
<evidence type="ECO:0000313" key="3">
    <source>
        <dbReference type="Proteomes" id="UP000251647"/>
    </source>
</evidence>
<dbReference type="PANTHER" id="PTHR30336:SF20">
    <property type="entry name" value="DUF218 DOMAIN-CONTAINING PROTEIN"/>
    <property type="match status" value="1"/>
</dbReference>
<reference evidence="2 3" key="1">
    <citation type="submission" date="2018-06" db="EMBL/GenBank/DDBJ databases">
        <authorList>
            <consortium name="Pathogen Informatics"/>
            <person name="Doyle S."/>
        </authorList>
    </citation>
    <scope>NUCLEOTIDE SEQUENCE [LARGE SCALE GENOMIC DNA]</scope>
    <source>
        <strain evidence="2 3">NCTC11647</strain>
    </source>
</reference>
<sequence length="215" mass="24172">MADRLYQHAQTIWDYHVLNHNLKPADCIVVLGSNDVRVAERAAELFHLGLSSKVLFSGGVGELTQNMFDCSEAEAFASIAMSLGVPQDAILIESRSTNTGENILFSQQLFDQERINPQSILLVQKPFMERRAFATAQVYWANKNLQVTSPRLSFGDYPNEILSFPDIVNVMLGDLQRIDEYPALGYSVKQDIPLDVWHAYEQLVALGFNGHLLKK</sequence>
<accession>A0A2T3QLG3</accession>
<dbReference type="CDD" id="cd06259">
    <property type="entry name" value="YdcF-like"/>
    <property type="match status" value="1"/>
</dbReference>
<dbReference type="Gene3D" id="3.40.50.620">
    <property type="entry name" value="HUPs"/>
    <property type="match status" value="1"/>
</dbReference>
<dbReference type="EMBL" id="UATL01000005">
    <property type="protein sequence ID" value="SPY43954.1"/>
    <property type="molecule type" value="Genomic_DNA"/>
</dbReference>
<name>A0A2T3QLG3_PHODM</name>
<protein>
    <submittedName>
        <fullName evidence="2">DUF218 domain</fullName>
    </submittedName>
</protein>
<gene>
    <name evidence="2" type="primary">ydcF</name>
    <name evidence="2" type="ORF">NCTC11647_02887</name>
</gene>
<feature type="domain" description="DUF218" evidence="1">
    <location>
        <begin position="26"/>
        <end position="139"/>
    </location>
</feature>
<dbReference type="PANTHER" id="PTHR30336">
    <property type="entry name" value="INNER MEMBRANE PROTEIN, PROBABLE PERMEASE"/>
    <property type="match status" value="1"/>
</dbReference>
<organism evidence="2 3">
    <name type="scientific">Photobacterium damselae</name>
    <dbReference type="NCBI Taxonomy" id="38293"/>
    <lineage>
        <taxon>Bacteria</taxon>
        <taxon>Pseudomonadati</taxon>
        <taxon>Pseudomonadota</taxon>
        <taxon>Gammaproteobacteria</taxon>
        <taxon>Vibrionales</taxon>
        <taxon>Vibrionaceae</taxon>
        <taxon>Photobacterium</taxon>
    </lineage>
</organism>
<evidence type="ECO:0000259" key="1">
    <source>
        <dbReference type="Pfam" id="PF02698"/>
    </source>
</evidence>
<evidence type="ECO:0000313" key="2">
    <source>
        <dbReference type="EMBL" id="SPY43954.1"/>
    </source>
</evidence>
<dbReference type="GO" id="GO:0005886">
    <property type="term" value="C:plasma membrane"/>
    <property type="evidence" value="ECO:0007669"/>
    <property type="project" value="TreeGrafter"/>
</dbReference>
<dbReference type="OrthoDB" id="2216870at2"/>
<dbReference type="InterPro" id="IPR003848">
    <property type="entry name" value="DUF218"/>
</dbReference>
<proteinExistence type="predicted"/>
<dbReference type="InterPro" id="IPR051599">
    <property type="entry name" value="Cell_Envelope_Assoc"/>
</dbReference>